<organism evidence="2 3">
    <name type="scientific">Candidatus Enterococcus murrayae</name>
    <dbReference type="NCBI Taxonomy" id="2815321"/>
    <lineage>
        <taxon>Bacteria</taxon>
        <taxon>Bacillati</taxon>
        <taxon>Bacillota</taxon>
        <taxon>Bacilli</taxon>
        <taxon>Lactobacillales</taxon>
        <taxon>Enterococcaceae</taxon>
        <taxon>Enterococcus</taxon>
    </lineage>
</organism>
<dbReference type="EMBL" id="JAFLVR010000030">
    <property type="protein sequence ID" value="MBO0453173.1"/>
    <property type="molecule type" value="Genomic_DNA"/>
</dbReference>
<feature type="domain" description="DUF7336" evidence="1">
    <location>
        <begin position="6"/>
        <end position="74"/>
    </location>
</feature>
<dbReference type="Proteomes" id="UP000664495">
    <property type="component" value="Unassembled WGS sequence"/>
</dbReference>
<accession>A0ABS3HIS1</accession>
<evidence type="ECO:0000313" key="3">
    <source>
        <dbReference type="Proteomes" id="UP000664495"/>
    </source>
</evidence>
<sequence>MSKPKVIFVLYHIYNRTFDGVAWRESKRIGFFNTRKECKDVIETMKDSKGFRDHSVTCFKIFEYEIGKTYWQNEF</sequence>
<dbReference type="InterPro" id="IPR055760">
    <property type="entry name" value="DUF7336"/>
</dbReference>
<dbReference type="RefSeq" id="WP_207108943.1">
    <property type="nucleotide sequence ID" value="NZ_JAFLVR010000030.1"/>
</dbReference>
<keyword evidence="3" id="KW-1185">Reference proteome</keyword>
<gene>
    <name evidence="2" type="ORF">JZO85_12885</name>
</gene>
<evidence type="ECO:0000259" key="1">
    <source>
        <dbReference type="Pfam" id="PF24024"/>
    </source>
</evidence>
<evidence type="ECO:0000313" key="2">
    <source>
        <dbReference type="EMBL" id="MBO0453173.1"/>
    </source>
</evidence>
<name>A0ABS3HIS1_9ENTE</name>
<comment type="caution">
    <text evidence="2">The sequence shown here is derived from an EMBL/GenBank/DDBJ whole genome shotgun (WGS) entry which is preliminary data.</text>
</comment>
<proteinExistence type="predicted"/>
<dbReference type="Pfam" id="PF24024">
    <property type="entry name" value="DUF7336"/>
    <property type="match status" value="1"/>
</dbReference>
<protein>
    <recommendedName>
        <fullName evidence="1">DUF7336 domain-containing protein</fullName>
    </recommendedName>
</protein>
<reference evidence="2 3" key="1">
    <citation type="submission" date="2021-03" db="EMBL/GenBank/DDBJ databases">
        <title>Enterococcal diversity collection.</title>
        <authorList>
            <person name="Gilmore M.S."/>
            <person name="Schwartzman J."/>
            <person name="Van Tyne D."/>
            <person name="Martin M."/>
            <person name="Earl A.M."/>
            <person name="Manson A.L."/>
            <person name="Straub T."/>
            <person name="Salamzade R."/>
            <person name="Saavedra J."/>
            <person name="Lebreton F."/>
            <person name="Prichula J."/>
            <person name="Schaufler K."/>
            <person name="Gaca A."/>
            <person name="Sgardioli B."/>
            <person name="Wagenaar J."/>
            <person name="Strong T."/>
        </authorList>
    </citation>
    <scope>NUCLEOTIDE SEQUENCE [LARGE SCALE GENOMIC DNA]</scope>
    <source>
        <strain evidence="2 3">MJM16</strain>
    </source>
</reference>